<dbReference type="OrthoDB" id="1864014at2"/>
<reference evidence="2" key="1">
    <citation type="submission" date="2017-09" db="EMBL/GenBank/DDBJ databases">
        <authorList>
            <person name="Varghese N."/>
            <person name="Submissions S."/>
        </authorList>
    </citation>
    <scope>NUCLEOTIDE SEQUENCE [LARGE SCALE GENOMIC DNA]</scope>
    <source>
        <strain evidence="2">CGMCC 1.8913</strain>
    </source>
</reference>
<name>A0A285NKD7_9BACI</name>
<dbReference type="Proteomes" id="UP000219356">
    <property type="component" value="Unassembled WGS sequence"/>
</dbReference>
<keyword evidence="2" id="KW-1185">Reference proteome</keyword>
<accession>A0A285NKD7</accession>
<proteinExistence type="predicted"/>
<dbReference type="EMBL" id="OBEK01000002">
    <property type="protein sequence ID" value="SNZ09960.1"/>
    <property type="molecule type" value="Genomic_DNA"/>
</dbReference>
<evidence type="ECO:0000313" key="2">
    <source>
        <dbReference type="Proteomes" id="UP000219356"/>
    </source>
</evidence>
<dbReference type="AlphaFoldDB" id="A0A285NKD7"/>
<dbReference type="RefSeq" id="WP_097040695.1">
    <property type="nucleotide sequence ID" value="NZ_OBEK01000002.1"/>
</dbReference>
<evidence type="ECO:0000313" key="1">
    <source>
        <dbReference type="EMBL" id="SNZ09960.1"/>
    </source>
</evidence>
<gene>
    <name evidence="1" type="ORF">SAMN05421503_1438</name>
</gene>
<organism evidence="1 2">
    <name type="scientific">Terribacillus aidingensis</name>
    <dbReference type="NCBI Taxonomy" id="586416"/>
    <lineage>
        <taxon>Bacteria</taxon>
        <taxon>Bacillati</taxon>
        <taxon>Bacillota</taxon>
        <taxon>Bacilli</taxon>
        <taxon>Bacillales</taxon>
        <taxon>Bacillaceae</taxon>
        <taxon>Terribacillus</taxon>
    </lineage>
</organism>
<protein>
    <submittedName>
        <fullName evidence="1">Uncharacterized protein</fullName>
    </submittedName>
</protein>
<sequence length="290" mass="33958">MSTKQCLKCLRDKHEANFYKSYSKWHTDEKMPWCKDCLKQEFDNAHGDKESMKEILRVCDRPFKRELWEASVADEKDTFGMYFKNISLKKFRLETWADSDTATTNTGLAADFSDEDKKIAQENAGLLVKFWGRGFSMDDYTWLQNEYEDFTSRYQIDSKGMELVIKQICLTQLDIEKRRENKEKVDQQLKTLQDLLGSGNLKPVQETGANAAEQESFGTLLKKWENDKPVPLPDPKWADVDNIGRYIRVFFLGHLSRMLNLKNKYADEYWEEIKKHTVEDPVAEEIDGKS</sequence>